<reference evidence="2" key="1">
    <citation type="journal article" date="2015" name="Nat. Genet.">
        <title>The genome and transcriptome of the zoonotic hookworm Ancylostoma ceylanicum identify infection-specific gene families.</title>
        <authorList>
            <person name="Schwarz E.M."/>
            <person name="Hu Y."/>
            <person name="Antoshechkin I."/>
            <person name="Miller M.M."/>
            <person name="Sternberg P.W."/>
            <person name="Aroian R.V."/>
        </authorList>
    </citation>
    <scope>NUCLEOTIDE SEQUENCE</scope>
    <source>
        <strain evidence="2">HY135</strain>
    </source>
</reference>
<evidence type="ECO:0000313" key="2">
    <source>
        <dbReference type="Proteomes" id="UP000024635"/>
    </source>
</evidence>
<dbReference type="EMBL" id="JARK01001411">
    <property type="protein sequence ID" value="EYC06613.1"/>
    <property type="molecule type" value="Genomic_DNA"/>
</dbReference>
<protein>
    <submittedName>
        <fullName evidence="1">Uncharacterized protein</fullName>
    </submittedName>
</protein>
<name>A0A016TW92_9BILA</name>
<dbReference type="AlphaFoldDB" id="A0A016TW92"/>
<proteinExistence type="predicted"/>
<evidence type="ECO:0000313" key="1">
    <source>
        <dbReference type="EMBL" id="EYC06613.1"/>
    </source>
</evidence>
<accession>A0A016TW92</accession>
<sequence>MGALGAIDVTLTSSRKLEAFLEFDRLVTPSHAIIPSIKQAFLQEFLRKCQRFSNVPDAFADATLVKIKTATKSFPSVEKCCKCEYIYGRECWLVLTSTSTNR</sequence>
<keyword evidence="2" id="KW-1185">Reference proteome</keyword>
<gene>
    <name evidence="1" type="primary">Acey_s0075.g985</name>
    <name evidence="1" type="ORF">Y032_0075g985</name>
</gene>
<organism evidence="1 2">
    <name type="scientific">Ancylostoma ceylanicum</name>
    <dbReference type="NCBI Taxonomy" id="53326"/>
    <lineage>
        <taxon>Eukaryota</taxon>
        <taxon>Metazoa</taxon>
        <taxon>Ecdysozoa</taxon>
        <taxon>Nematoda</taxon>
        <taxon>Chromadorea</taxon>
        <taxon>Rhabditida</taxon>
        <taxon>Rhabditina</taxon>
        <taxon>Rhabditomorpha</taxon>
        <taxon>Strongyloidea</taxon>
        <taxon>Ancylostomatidae</taxon>
        <taxon>Ancylostomatinae</taxon>
        <taxon>Ancylostoma</taxon>
    </lineage>
</organism>
<comment type="caution">
    <text evidence="1">The sequence shown here is derived from an EMBL/GenBank/DDBJ whole genome shotgun (WGS) entry which is preliminary data.</text>
</comment>
<dbReference type="Proteomes" id="UP000024635">
    <property type="component" value="Unassembled WGS sequence"/>
</dbReference>